<protein>
    <recommendedName>
        <fullName evidence="4">Por secretion system C-terminal sorting domain-containing protein</fullName>
    </recommendedName>
</protein>
<keyword evidence="1" id="KW-0732">Signal</keyword>
<dbReference type="AlphaFoldDB" id="A0A937AD83"/>
<accession>A0A937AD83</accession>
<gene>
    <name evidence="2" type="ORF">JKP34_04675</name>
</gene>
<keyword evidence="3" id="KW-1185">Reference proteome</keyword>
<feature type="signal peptide" evidence="1">
    <location>
        <begin position="1"/>
        <end position="21"/>
    </location>
</feature>
<organism evidence="2 3">
    <name type="scientific">Marivirga atlantica</name>
    <dbReference type="NCBI Taxonomy" id="1548457"/>
    <lineage>
        <taxon>Bacteria</taxon>
        <taxon>Pseudomonadati</taxon>
        <taxon>Bacteroidota</taxon>
        <taxon>Cytophagia</taxon>
        <taxon>Cytophagales</taxon>
        <taxon>Marivirgaceae</taxon>
        <taxon>Marivirga</taxon>
    </lineage>
</organism>
<comment type="caution">
    <text evidence="2">The sequence shown here is derived from an EMBL/GenBank/DDBJ whole genome shotgun (WGS) entry which is preliminary data.</text>
</comment>
<evidence type="ECO:0000313" key="3">
    <source>
        <dbReference type="Proteomes" id="UP000642920"/>
    </source>
</evidence>
<dbReference type="RefSeq" id="WP_201918200.1">
    <property type="nucleotide sequence ID" value="NZ_JAERQG010000001.1"/>
</dbReference>
<reference evidence="2" key="1">
    <citation type="submission" date="2021-01" db="EMBL/GenBank/DDBJ databases">
        <title>Marivirga sp. nov., isolated from intertidal surface sediments.</title>
        <authorList>
            <person name="Zhang M."/>
        </authorList>
    </citation>
    <scope>NUCLEOTIDE SEQUENCE</scope>
    <source>
        <strain evidence="2">SM1354</strain>
    </source>
</reference>
<proteinExistence type="predicted"/>
<feature type="chain" id="PRO_5036921363" description="Por secretion system C-terminal sorting domain-containing protein" evidence="1">
    <location>
        <begin position="22"/>
        <end position="131"/>
    </location>
</feature>
<evidence type="ECO:0000256" key="1">
    <source>
        <dbReference type="SAM" id="SignalP"/>
    </source>
</evidence>
<dbReference type="Proteomes" id="UP000642920">
    <property type="component" value="Unassembled WGS sequence"/>
</dbReference>
<evidence type="ECO:0008006" key="4">
    <source>
        <dbReference type="Google" id="ProtNLM"/>
    </source>
</evidence>
<dbReference type="EMBL" id="JAERQG010000001">
    <property type="protein sequence ID" value="MBL0764536.1"/>
    <property type="molecule type" value="Genomic_DNA"/>
</dbReference>
<name>A0A937AD83_9BACT</name>
<sequence length="131" mass="14737">MTKKLLLIPFMLLFMLSVGFAQKAANDSVAVEKVKGDGEVAYPKKLLVNEKLDFKLSKTQSGSFIVSFYNNESKPVVVKIYDITGNLVKQETVVQKGSFSKEYNLAYYKPSFFVVEVGNSKYNRTKSIMAE</sequence>
<evidence type="ECO:0000313" key="2">
    <source>
        <dbReference type="EMBL" id="MBL0764536.1"/>
    </source>
</evidence>